<reference evidence="3 5" key="2">
    <citation type="submission" date="2020-05" db="EMBL/GenBank/DDBJ databases">
        <authorList>
            <person name="Zhang R."/>
        </authorList>
    </citation>
    <scope>NUCLEOTIDE SEQUENCE [LARGE SCALE GENOMIC DNA]</scope>
    <source>
        <strain evidence="3 5">DSM 28986</strain>
    </source>
</reference>
<keyword evidence="1" id="KW-0472">Membrane</keyword>
<keyword evidence="4" id="KW-1185">Reference proteome</keyword>
<proteinExistence type="predicted"/>
<evidence type="ECO:0000256" key="1">
    <source>
        <dbReference type="SAM" id="Phobius"/>
    </source>
</evidence>
<feature type="transmembrane region" description="Helical" evidence="1">
    <location>
        <begin position="44"/>
        <end position="67"/>
    </location>
</feature>
<keyword evidence="1" id="KW-0812">Transmembrane</keyword>
<dbReference type="Proteomes" id="UP000192050">
    <property type="component" value="Chromosome"/>
</dbReference>
<sequence>MFGNIYTPNIAFFIYFIIIFAVLSISLTISFRRHRSDWSKSGQYFTLFIILASGIIAITLIVIGYPYSDRVFEYNSIQSRRYMLVVIYGVISLLIGLAGFIILRVKESKKGKLPHS</sequence>
<dbReference type="KEGG" id="fai:FAD_1638"/>
<keyword evidence="1" id="KW-1133">Transmembrane helix</keyword>
<gene>
    <name evidence="2" type="ORF">FAD_1638</name>
    <name evidence="3" type="ORF">HLB00_05920</name>
</gene>
<dbReference type="RefSeq" id="WP_081142987.1">
    <property type="nucleotide sequence ID" value="NZ_JABGBP010000199.1"/>
</dbReference>
<evidence type="ECO:0000313" key="3">
    <source>
        <dbReference type="EMBL" id="NOL60369.1"/>
    </source>
</evidence>
<dbReference type="Proteomes" id="UP000546917">
    <property type="component" value="Unassembled WGS sequence"/>
</dbReference>
<name>A0A1V0N5S1_9ARCH</name>
<protein>
    <submittedName>
        <fullName evidence="2">Membrane protein</fullName>
    </submittedName>
</protein>
<feature type="transmembrane region" description="Helical" evidence="1">
    <location>
        <begin position="12"/>
        <end position="32"/>
    </location>
</feature>
<evidence type="ECO:0000313" key="4">
    <source>
        <dbReference type="Proteomes" id="UP000192050"/>
    </source>
</evidence>
<evidence type="ECO:0000313" key="2">
    <source>
        <dbReference type="EMBL" id="ARD85482.1"/>
    </source>
</evidence>
<feature type="transmembrane region" description="Helical" evidence="1">
    <location>
        <begin position="82"/>
        <end position="103"/>
    </location>
</feature>
<reference evidence="2 4" key="1">
    <citation type="submission" date="2011-10" db="EMBL/GenBank/DDBJ databases">
        <title>Metabolic and evolutionary patterns in the extreme acidophile Ferroplasma acidiphilum.</title>
        <authorList>
            <person name="Golyshina O.V."/>
            <person name="Kozyavkin S.A."/>
            <person name="Tatusov R.L."/>
            <person name="Slesarev A.I."/>
            <person name="Golyshin P.N."/>
        </authorList>
    </citation>
    <scope>NUCLEOTIDE SEQUENCE [LARGE SCALE GENOMIC DNA]</scope>
    <source>
        <strain evidence="2">Berkeley</strain>
        <strain evidence="4">Y</strain>
    </source>
</reference>
<dbReference type="EMBL" id="CP015363">
    <property type="protein sequence ID" value="ARD85482.1"/>
    <property type="molecule type" value="Genomic_DNA"/>
</dbReference>
<organism evidence="2 4">
    <name type="scientific">Ferroplasma acidiphilum</name>
    <dbReference type="NCBI Taxonomy" id="74969"/>
    <lineage>
        <taxon>Archaea</taxon>
        <taxon>Methanobacteriati</taxon>
        <taxon>Thermoplasmatota</taxon>
        <taxon>Thermoplasmata</taxon>
        <taxon>Thermoplasmatales</taxon>
        <taxon>Ferroplasmaceae</taxon>
        <taxon>Ferroplasma</taxon>
    </lineage>
</organism>
<accession>A0A1V0N5S1</accession>
<evidence type="ECO:0000313" key="5">
    <source>
        <dbReference type="Proteomes" id="UP000546917"/>
    </source>
</evidence>
<dbReference type="AlphaFoldDB" id="A0A1V0N5S1"/>
<dbReference type="EMBL" id="JABGBP010000199">
    <property type="protein sequence ID" value="NOL60369.1"/>
    <property type="molecule type" value="Genomic_DNA"/>
</dbReference>